<dbReference type="AlphaFoldDB" id="A0AAD2DAY6"/>
<keyword evidence="1" id="KW-1133">Transmembrane helix</keyword>
<organism evidence="2 3">
    <name type="scientific">Euplotes crassus</name>
    <dbReference type="NCBI Taxonomy" id="5936"/>
    <lineage>
        <taxon>Eukaryota</taxon>
        <taxon>Sar</taxon>
        <taxon>Alveolata</taxon>
        <taxon>Ciliophora</taxon>
        <taxon>Intramacronucleata</taxon>
        <taxon>Spirotrichea</taxon>
        <taxon>Hypotrichia</taxon>
        <taxon>Euplotida</taxon>
        <taxon>Euplotidae</taxon>
        <taxon>Moneuplotes</taxon>
    </lineage>
</organism>
<protein>
    <submittedName>
        <fullName evidence="2">Uncharacterized protein</fullName>
    </submittedName>
</protein>
<keyword evidence="1" id="KW-0812">Transmembrane</keyword>
<dbReference type="EMBL" id="CAMPGE010028524">
    <property type="protein sequence ID" value="CAI2386045.1"/>
    <property type="molecule type" value="Genomic_DNA"/>
</dbReference>
<reference evidence="2" key="1">
    <citation type="submission" date="2023-07" db="EMBL/GenBank/DDBJ databases">
        <authorList>
            <consortium name="AG Swart"/>
            <person name="Singh M."/>
            <person name="Singh A."/>
            <person name="Seah K."/>
            <person name="Emmerich C."/>
        </authorList>
    </citation>
    <scope>NUCLEOTIDE SEQUENCE</scope>
    <source>
        <strain evidence="2">DP1</strain>
    </source>
</reference>
<evidence type="ECO:0000313" key="2">
    <source>
        <dbReference type="EMBL" id="CAI2386045.1"/>
    </source>
</evidence>
<proteinExistence type="predicted"/>
<evidence type="ECO:0000256" key="1">
    <source>
        <dbReference type="SAM" id="Phobius"/>
    </source>
</evidence>
<feature type="transmembrane region" description="Helical" evidence="1">
    <location>
        <begin position="47"/>
        <end position="64"/>
    </location>
</feature>
<comment type="caution">
    <text evidence="2">The sequence shown here is derived from an EMBL/GenBank/DDBJ whole genome shotgun (WGS) entry which is preliminary data.</text>
</comment>
<accession>A0AAD2DAY6</accession>
<dbReference type="Proteomes" id="UP001295684">
    <property type="component" value="Unassembled WGS sequence"/>
</dbReference>
<evidence type="ECO:0000313" key="3">
    <source>
        <dbReference type="Proteomes" id="UP001295684"/>
    </source>
</evidence>
<gene>
    <name evidence="2" type="ORF">ECRASSUSDP1_LOCUS27645</name>
</gene>
<name>A0AAD2DAY6_EUPCR</name>
<keyword evidence="3" id="KW-1185">Reference proteome</keyword>
<sequence length="65" mass="7881">MTDARGRDPYSTNMSSILVTSFVDEHNIPSVEAKPFYESKYFLNDRFFLILAVWFCWHILRFFYF</sequence>
<keyword evidence="1" id="KW-0472">Membrane</keyword>